<accession>A0A3E0WRV7</accession>
<dbReference type="Proteomes" id="UP000256763">
    <property type="component" value="Unassembled WGS sequence"/>
</dbReference>
<keyword evidence="3" id="KW-1005">Bacterial flagellum biogenesis</keyword>
<dbReference type="Pfam" id="PF05400">
    <property type="entry name" value="FliT"/>
    <property type="match status" value="1"/>
</dbReference>
<keyword evidence="2" id="KW-0963">Cytoplasm</keyword>
<proteinExistence type="predicted"/>
<evidence type="ECO:0000313" key="6">
    <source>
        <dbReference type="EMBL" id="RFA35710.1"/>
    </source>
</evidence>
<dbReference type="Gene3D" id="1.20.58.380">
    <property type="entry name" value="Flagellar protein flit"/>
    <property type="match status" value="1"/>
</dbReference>
<dbReference type="RefSeq" id="WP_116302475.1">
    <property type="nucleotide sequence ID" value="NZ_NFZV01000011.1"/>
</dbReference>
<evidence type="ECO:0000256" key="2">
    <source>
        <dbReference type="ARBA" id="ARBA00022490"/>
    </source>
</evidence>
<comment type="subcellular location">
    <subcellularLocation>
        <location evidence="1">Cytoplasm</location>
        <location evidence="1">Cytosol</location>
    </subcellularLocation>
</comment>
<keyword evidence="7" id="KW-1185">Reference proteome</keyword>
<evidence type="ECO:0000313" key="7">
    <source>
        <dbReference type="Proteomes" id="UP000256763"/>
    </source>
</evidence>
<dbReference type="EMBL" id="NFZW01000011">
    <property type="protein sequence ID" value="RFA35710.1"/>
    <property type="molecule type" value="Genomic_DNA"/>
</dbReference>
<keyword evidence="4" id="KW-0143">Chaperone</keyword>
<gene>
    <name evidence="6" type="ORF">CAL65_12330</name>
</gene>
<evidence type="ECO:0000256" key="3">
    <source>
        <dbReference type="ARBA" id="ARBA00022795"/>
    </source>
</evidence>
<evidence type="ECO:0000256" key="5">
    <source>
        <dbReference type="ARBA" id="ARBA00093797"/>
    </source>
</evidence>
<reference evidence="7" key="1">
    <citation type="submission" date="2017-05" db="EMBL/GenBank/DDBJ databases">
        <authorList>
            <person name="Sharma S."/>
            <person name="Sidhu C."/>
            <person name="Pinnaka A.K."/>
        </authorList>
    </citation>
    <scope>NUCLEOTIDE SEQUENCE [LARGE SCALE GENOMIC DNA]</scope>
    <source>
        <strain evidence="7">AK93</strain>
    </source>
</reference>
<sequence>MNDADTRKAQADKLLELTQTMVDLAREQAWEDFEHRQQERDALSRALFADDMPEAAAEFVAERVSQVLAMDPELMARVQQARDEAGHAMRELKQAQQGAAAYQRFSR</sequence>
<organism evidence="6 7">
    <name type="scientific">Alkalilimnicola ehrlichii</name>
    <dbReference type="NCBI Taxonomy" id="351052"/>
    <lineage>
        <taxon>Bacteria</taxon>
        <taxon>Pseudomonadati</taxon>
        <taxon>Pseudomonadota</taxon>
        <taxon>Gammaproteobacteria</taxon>
        <taxon>Chromatiales</taxon>
        <taxon>Ectothiorhodospiraceae</taxon>
        <taxon>Alkalilimnicola</taxon>
    </lineage>
</organism>
<comment type="caution">
    <text evidence="6">The sequence shown here is derived from an EMBL/GenBank/DDBJ whole genome shotgun (WGS) entry which is preliminary data.</text>
</comment>
<evidence type="ECO:0000256" key="1">
    <source>
        <dbReference type="ARBA" id="ARBA00004514"/>
    </source>
</evidence>
<evidence type="ECO:0000256" key="4">
    <source>
        <dbReference type="ARBA" id="ARBA00023186"/>
    </source>
</evidence>
<dbReference type="AlphaFoldDB" id="A0A3E0WRV7"/>
<protein>
    <recommendedName>
        <fullName evidence="5">Flagellar protein FliT</fullName>
    </recommendedName>
</protein>
<dbReference type="GO" id="GO:0044781">
    <property type="term" value="P:bacterial-type flagellum organization"/>
    <property type="evidence" value="ECO:0007669"/>
    <property type="project" value="UniProtKB-KW"/>
</dbReference>
<name>A0A3E0WRV7_9GAMM</name>
<dbReference type="InterPro" id="IPR008622">
    <property type="entry name" value="FliT"/>
</dbReference>